<feature type="signal peptide" evidence="2">
    <location>
        <begin position="1"/>
        <end position="19"/>
    </location>
</feature>
<reference evidence="3" key="1">
    <citation type="journal article" date="2013" name="Genetics">
        <title>The draft genome and transcriptome of Panagrellus redivivus are shaped by the harsh demands of a free-living lifestyle.</title>
        <authorList>
            <person name="Srinivasan J."/>
            <person name="Dillman A.R."/>
            <person name="Macchietto M.G."/>
            <person name="Heikkinen L."/>
            <person name="Lakso M."/>
            <person name="Fracchia K.M."/>
            <person name="Antoshechkin I."/>
            <person name="Mortazavi A."/>
            <person name="Wong G."/>
            <person name="Sternberg P.W."/>
        </authorList>
    </citation>
    <scope>NUCLEOTIDE SEQUENCE [LARGE SCALE GENOMIC DNA]</scope>
    <source>
        <strain evidence="3">MT8872</strain>
    </source>
</reference>
<protein>
    <submittedName>
        <fullName evidence="4">Secreted protein</fullName>
    </submittedName>
</protein>
<dbReference type="WBParaSite" id="Pan_g12954.t1">
    <property type="protein sequence ID" value="Pan_g12954.t1"/>
    <property type="gene ID" value="Pan_g12954"/>
</dbReference>
<feature type="chain" id="PRO_5029001786" evidence="2">
    <location>
        <begin position="20"/>
        <end position="149"/>
    </location>
</feature>
<keyword evidence="2" id="KW-0732">Signal</keyword>
<feature type="region of interest" description="Disordered" evidence="1">
    <location>
        <begin position="92"/>
        <end position="149"/>
    </location>
</feature>
<name>A0A7E4UV51_PANRE</name>
<dbReference type="AlphaFoldDB" id="A0A7E4UV51"/>
<evidence type="ECO:0000313" key="3">
    <source>
        <dbReference type="Proteomes" id="UP000492821"/>
    </source>
</evidence>
<evidence type="ECO:0000256" key="1">
    <source>
        <dbReference type="SAM" id="MobiDB-lite"/>
    </source>
</evidence>
<sequence length="149" mass="16468">MLYWFAFLALLCLFGGHVAIGCTRGQRHRLCRKPSAKGKTPIKGGGKAASKKETRSQSASSKRYAPNKKNKRSAADLDNSFSSRLKKSFEIITNKSSKSDRLKKSARSPRSDRSGSKRSTRGSEKSVGSQKSEREVRGKSKEAGSRREE</sequence>
<evidence type="ECO:0000313" key="4">
    <source>
        <dbReference type="WBParaSite" id="Pan_g12954.t1"/>
    </source>
</evidence>
<feature type="compositionally biased region" description="Basic and acidic residues" evidence="1">
    <location>
        <begin position="97"/>
        <end position="115"/>
    </location>
</feature>
<organism evidence="3 4">
    <name type="scientific">Panagrellus redivivus</name>
    <name type="common">Microworm</name>
    <dbReference type="NCBI Taxonomy" id="6233"/>
    <lineage>
        <taxon>Eukaryota</taxon>
        <taxon>Metazoa</taxon>
        <taxon>Ecdysozoa</taxon>
        <taxon>Nematoda</taxon>
        <taxon>Chromadorea</taxon>
        <taxon>Rhabditida</taxon>
        <taxon>Tylenchina</taxon>
        <taxon>Panagrolaimomorpha</taxon>
        <taxon>Panagrolaimoidea</taxon>
        <taxon>Panagrolaimidae</taxon>
        <taxon>Panagrellus</taxon>
    </lineage>
</organism>
<keyword evidence="3" id="KW-1185">Reference proteome</keyword>
<evidence type="ECO:0000256" key="2">
    <source>
        <dbReference type="SAM" id="SignalP"/>
    </source>
</evidence>
<feature type="region of interest" description="Disordered" evidence="1">
    <location>
        <begin position="25"/>
        <end position="79"/>
    </location>
</feature>
<dbReference type="Proteomes" id="UP000492821">
    <property type="component" value="Unassembled WGS sequence"/>
</dbReference>
<proteinExistence type="predicted"/>
<feature type="compositionally biased region" description="Basic residues" evidence="1">
    <location>
        <begin position="25"/>
        <end position="36"/>
    </location>
</feature>
<feature type="compositionally biased region" description="Basic and acidic residues" evidence="1">
    <location>
        <begin position="131"/>
        <end position="149"/>
    </location>
</feature>
<reference evidence="4" key="2">
    <citation type="submission" date="2020-10" db="UniProtKB">
        <authorList>
            <consortium name="WormBaseParasite"/>
        </authorList>
    </citation>
    <scope>IDENTIFICATION</scope>
</reference>
<accession>A0A7E4UV51</accession>